<dbReference type="Gene3D" id="2.60.40.2340">
    <property type="match status" value="1"/>
</dbReference>
<dbReference type="InterPro" id="IPR051648">
    <property type="entry name" value="CWI-Assembly_Regulator"/>
</dbReference>
<feature type="domain" description="Receptor L-domain" evidence="6">
    <location>
        <begin position="142"/>
        <end position="234"/>
    </location>
</feature>
<gene>
    <name evidence="11" type="ORF">DW758_10230</name>
    <name evidence="10" type="ORF">DWY92_06295</name>
    <name evidence="9" type="ORF">DXB37_07350</name>
    <name evidence="8" type="ORF">GAP55_12725</name>
    <name evidence="7" type="ORF">GAQ44_10740</name>
</gene>
<evidence type="ECO:0000313" key="7">
    <source>
        <dbReference type="EMBL" id="KAB4183359.1"/>
    </source>
</evidence>
<accession>A0A139KA83</accession>
<evidence type="ECO:0000256" key="5">
    <source>
        <dbReference type="ARBA" id="ARBA00023180"/>
    </source>
</evidence>
<reference evidence="15 16" key="2">
    <citation type="journal article" date="2019" name="Nat. Med.">
        <title>A library of human gut bacterial isolates paired with longitudinal multiomics data enables mechanistic microbiome research.</title>
        <authorList>
            <person name="Poyet M."/>
            <person name="Groussin M."/>
            <person name="Gibbons S.M."/>
            <person name="Avila-Pacheco J."/>
            <person name="Jiang X."/>
            <person name="Kearney S.M."/>
            <person name="Perrotta A.R."/>
            <person name="Berdy B."/>
            <person name="Zhao S."/>
            <person name="Lieberman T.D."/>
            <person name="Swanson P.K."/>
            <person name="Smith M."/>
            <person name="Roesemann S."/>
            <person name="Alexander J.E."/>
            <person name="Rich S.A."/>
            <person name="Livny J."/>
            <person name="Vlamakis H."/>
            <person name="Clish C."/>
            <person name="Bullock K."/>
            <person name="Deik A."/>
            <person name="Scott J."/>
            <person name="Pierce K.A."/>
            <person name="Xavier R.J."/>
            <person name="Alm E.J."/>
        </authorList>
    </citation>
    <scope>NUCLEOTIDE SEQUENCE [LARGE SCALE GENOMIC DNA]</scope>
    <source>
        <strain evidence="8 15">BIOML-A11</strain>
        <strain evidence="7 16">BIOML-A19</strain>
    </source>
</reference>
<reference evidence="12 13" key="1">
    <citation type="submission" date="2018-08" db="EMBL/GenBank/DDBJ databases">
        <title>A genome reference for cultivated species of the human gut microbiota.</title>
        <authorList>
            <person name="Zou Y."/>
            <person name="Xue W."/>
            <person name="Luo G."/>
        </authorList>
    </citation>
    <scope>NUCLEOTIDE SEQUENCE [LARGE SCALE GENOMIC DNA]</scope>
    <source>
        <strain evidence="10 14">AF28-11</strain>
        <strain evidence="11 13">AM29-12AC</strain>
        <strain evidence="9 12">OM03-4</strain>
    </source>
</reference>
<keyword evidence="3" id="KW-0964">Secreted</keyword>
<proteinExistence type="predicted"/>
<evidence type="ECO:0000313" key="10">
    <source>
        <dbReference type="EMBL" id="RGQ53283.1"/>
    </source>
</evidence>
<dbReference type="GeneID" id="98672125"/>
<dbReference type="InterPro" id="IPR036941">
    <property type="entry name" value="Rcpt_L-dom_sf"/>
</dbReference>
<evidence type="ECO:0000313" key="15">
    <source>
        <dbReference type="Proteomes" id="UP000466952"/>
    </source>
</evidence>
<dbReference type="Proteomes" id="UP000487221">
    <property type="component" value="Unassembled WGS sequence"/>
</dbReference>
<dbReference type="GO" id="GO:0030313">
    <property type="term" value="C:cell envelope"/>
    <property type="evidence" value="ECO:0007669"/>
    <property type="project" value="UniProtKB-SubCell"/>
</dbReference>
<dbReference type="PROSITE" id="PS51257">
    <property type="entry name" value="PROKAR_LIPOPROTEIN"/>
    <property type="match status" value="1"/>
</dbReference>
<dbReference type="InterPro" id="IPR000494">
    <property type="entry name" value="Rcpt_L-dom"/>
</dbReference>
<evidence type="ECO:0000256" key="2">
    <source>
        <dbReference type="ARBA" id="ARBA00022512"/>
    </source>
</evidence>
<dbReference type="Pfam" id="PF01030">
    <property type="entry name" value="Recep_L_domain"/>
    <property type="match status" value="1"/>
</dbReference>
<evidence type="ECO:0000256" key="4">
    <source>
        <dbReference type="ARBA" id="ARBA00022729"/>
    </source>
</evidence>
<evidence type="ECO:0000259" key="6">
    <source>
        <dbReference type="Pfam" id="PF01030"/>
    </source>
</evidence>
<dbReference type="EMBL" id="WCTY01000019">
    <property type="protein sequence ID" value="KAB4183359.1"/>
    <property type="molecule type" value="Genomic_DNA"/>
</dbReference>
<name>A0A139KA83_BACUN</name>
<dbReference type="Proteomes" id="UP000466952">
    <property type="component" value="Unassembled WGS sequence"/>
</dbReference>
<evidence type="ECO:0000313" key="12">
    <source>
        <dbReference type="Proteomes" id="UP000260759"/>
    </source>
</evidence>
<evidence type="ECO:0000313" key="13">
    <source>
        <dbReference type="Proteomes" id="UP000283601"/>
    </source>
</evidence>
<dbReference type="PANTHER" id="PTHR31018">
    <property type="entry name" value="SPORULATION-SPECIFIC PROTEIN-RELATED"/>
    <property type="match status" value="1"/>
</dbReference>
<dbReference type="EMBL" id="QSJZ01000007">
    <property type="protein sequence ID" value="RHE23191.1"/>
    <property type="molecule type" value="Genomic_DNA"/>
</dbReference>
<dbReference type="PANTHER" id="PTHR31018:SF3">
    <property type="entry name" value="RECEPTOR PROTEIN-TYROSINE KINASE"/>
    <property type="match status" value="1"/>
</dbReference>
<dbReference type="AlphaFoldDB" id="A0A139KA83"/>
<dbReference type="EMBL" id="WCTR01000008">
    <property type="protein sequence ID" value="KAB4211835.1"/>
    <property type="molecule type" value="Genomic_DNA"/>
</dbReference>
<dbReference type="Proteomes" id="UP000283601">
    <property type="component" value="Unassembled WGS sequence"/>
</dbReference>
<evidence type="ECO:0000256" key="1">
    <source>
        <dbReference type="ARBA" id="ARBA00004191"/>
    </source>
</evidence>
<evidence type="ECO:0000313" key="16">
    <source>
        <dbReference type="Proteomes" id="UP000487221"/>
    </source>
</evidence>
<organism evidence="11 13">
    <name type="scientific">Bacteroides uniformis</name>
    <dbReference type="NCBI Taxonomy" id="820"/>
    <lineage>
        <taxon>Bacteria</taxon>
        <taxon>Pseudomonadati</taxon>
        <taxon>Bacteroidota</taxon>
        <taxon>Bacteroidia</taxon>
        <taxon>Bacteroidales</taxon>
        <taxon>Bacteroidaceae</taxon>
        <taxon>Bacteroides</taxon>
    </lineage>
</organism>
<dbReference type="Proteomes" id="UP000260759">
    <property type="component" value="Unassembled WGS sequence"/>
</dbReference>
<sequence length="708" mass="77973">MRQFWLLLFIAPFLFLSCSEDNQTPESPADADDNFITSVVMTVASQSYTAEIIDNIITITVPYTVSLNNAQVEFKYTSSATIIPDPASITDWDTERTFRVTSYNGEANDYTYKVIKDEIRYEGDVELKTTADVTAFIDTDVTVIKGDLIIGSDAEDAEELSDIAALKILKEVEGNIIIRKSYVGQDLTGLDNITSIGGLQIGTETAFATNSKLQMVSMRSLQHITGDIVVCNNQVAYVQFDNLETIDGNIIFRTSSLQSFEFPKLTTVVKDFDLQCLTSDGEPGGEITSLRIPELTKVNGRLGVNNLGKMISLEFPKLQEVGSVDFASIPIPLETLSLPELSVVNGDLNLVSSYIASDAFTSTGNNKLQEIDGLSNLSIVKGTLTISKFQVLKKLPDWSKLEQLGGLTLLRLLECSDRILDLSKVNFVPFEDNEPLISITDGTIFSKIITKEDMSQVSMFLAPSGITGSSVGIDPELNFKSIKNFKYSSNMTTDPVFQFERVYGNMEIIRGSKKGVSAPNLVSVDGYLSIETTMANNISFPKLEIVGGQLCIIGNLNAVSNYDYDFTNLKSVGCSSNPQYIKEGVINNILYGSLDFMASNKDFTFPSLEHVGGVGMTVRAVKTISCPKLQAIDGTLCAANAASLTTFNMPTLTKLSGVRFIRLTRFVDYTFFKSFVEEEQIKKEDWLVTNCGYNPTYEDMQAGRYTQQ</sequence>
<keyword evidence="5" id="KW-0325">Glycoprotein</keyword>
<evidence type="ECO:0000313" key="8">
    <source>
        <dbReference type="EMBL" id="KAB4211835.1"/>
    </source>
</evidence>
<protein>
    <recommendedName>
        <fullName evidence="6">Receptor L-domain domain-containing protein</fullName>
    </recommendedName>
</protein>
<evidence type="ECO:0000313" key="14">
    <source>
        <dbReference type="Proteomes" id="UP000283680"/>
    </source>
</evidence>
<keyword evidence="4" id="KW-0732">Signal</keyword>
<dbReference type="Proteomes" id="UP000283680">
    <property type="component" value="Unassembled WGS sequence"/>
</dbReference>
<dbReference type="SUPFAM" id="SSF52058">
    <property type="entry name" value="L domain-like"/>
    <property type="match status" value="3"/>
</dbReference>
<dbReference type="EMBL" id="QSVA01000005">
    <property type="protein sequence ID" value="RGN94979.1"/>
    <property type="molecule type" value="Genomic_DNA"/>
</dbReference>
<evidence type="ECO:0000313" key="11">
    <source>
        <dbReference type="EMBL" id="RHE23191.1"/>
    </source>
</evidence>
<keyword evidence="2" id="KW-0134">Cell wall</keyword>
<evidence type="ECO:0000313" key="9">
    <source>
        <dbReference type="EMBL" id="RGN94979.1"/>
    </source>
</evidence>
<comment type="subcellular location">
    <subcellularLocation>
        <location evidence="1">Secreted</location>
        <location evidence="1">Cell wall</location>
    </subcellularLocation>
</comment>
<dbReference type="RefSeq" id="WP_004303979.1">
    <property type="nucleotide sequence ID" value="NZ_CAXVJK010000015.1"/>
</dbReference>
<comment type="caution">
    <text evidence="11">The sequence shown here is derived from an EMBL/GenBank/DDBJ whole genome shotgun (WGS) entry which is preliminary data.</text>
</comment>
<evidence type="ECO:0000256" key="3">
    <source>
        <dbReference type="ARBA" id="ARBA00022525"/>
    </source>
</evidence>
<dbReference type="Gene3D" id="3.80.20.20">
    <property type="entry name" value="Receptor L-domain"/>
    <property type="match status" value="2"/>
</dbReference>
<dbReference type="EMBL" id="QRTH01000002">
    <property type="protein sequence ID" value="RGQ53283.1"/>
    <property type="molecule type" value="Genomic_DNA"/>
</dbReference>